<feature type="compositionally biased region" description="Polar residues" evidence="4">
    <location>
        <begin position="633"/>
        <end position="651"/>
    </location>
</feature>
<feature type="compositionally biased region" description="Basic and acidic residues" evidence="4">
    <location>
        <begin position="216"/>
        <end position="232"/>
    </location>
</feature>
<feature type="domain" description="BRCT" evidence="5">
    <location>
        <begin position="793"/>
        <end position="929"/>
    </location>
</feature>
<dbReference type="PROSITE" id="PS50172">
    <property type="entry name" value="BRCT"/>
    <property type="match status" value="1"/>
</dbReference>
<reference evidence="8" key="1">
    <citation type="submission" date="2010-07" db="EMBL/GenBank/DDBJ databases">
        <title>The genome sequence of Gaeumannomyces graminis var. tritici strain R3-111a-1.</title>
        <authorList>
            <consortium name="The Broad Institute Genome Sequencing Platform"/>
            <person name="Ma L.-J."/>
            <person name="Dead R."/>
            <person name="Young S."/>
            <person name="Zeng Q."/>
            <person name="Koehrsen M."/>
            <person name="Alvarado L."/>
            <person name="Berlin A."/>
            <person name="Chapman S.B."/>
            <person name="Chen Z."/>
            <person name="Freedman E."/>
            <person name="Gellesch M."/>
            <person name="Goldberg J."/>
            <person name="Griggs A."/>
            <person name="Gujja S."/>
            <person name="Heilman E.R."/>
            <person name="Heiman D."/>
            <person name="Hepburn T."/>
            <person name="Howarth C."/>
            <person name="Jen D."/>
            <person name="Larson L."/>
            <person name="Mehta T."/>
            <person name="Neiman D."/>
            <person name="Pearson M."/>
            <person name="Roberts A."/>
            <person name="Saif S."/>
            <person name="Shea T."/>
            <person name="Shenoy N."/>
            <person name="Sisk P."/>
            <person name="Stolte C."/>
            <person name="Sykes S."/>
            <person name="Walk T."/>
            <person name="White J."/>
            <person name="Yandava C."/>
            <person name="Haas B."/>
            <person name="Nusbaum C."/>
            <person name="Birren B."/>
        </authorList>
    </citation>
    <scope>NUCLEOTIDE SEQUENCE [LARGE SCALE GENOMIC DNA]</scope>
    <source>
        <strain evidence="8">R3-111a-1</strain>
    </source>
</reference>
<feature type="region of interest" description="Disordered" evidence="4">
    <location>
        <begin position="1047"/>
        <end position="1082"/>
    </location>
</feature>
<reference evidence="7" key="5">
    <citation type="submission" date="2018-04" db="UniProtKB">
        <authorList>
            <consortium name="EnsemblFungi"/>
        </authorList>
    </citation>
    <scope>IDENTIFICATION</scope>
    <source>
        <strain evidence="7">R3-111a-1</strain>
    </source>
</reference>
<feature type="compositionally biased region" description="Basic residues" evidence="4">
    <location>
        <begin position="481"/>
        <end position="491"/>
    </location>
</feature>
<comment type="subcellular location">
    <subcellularLocation>
        <location evidence="1">Nucleus</location>
    </subcellularLocation>
</comment>
<feature type="compositionally biased region" description="Polar residues" evidence="4">
    <location>
        <begin position="50"/>
        <end position="63"/>
    </location>
</feature>
<evidence type="ECO:0000259" key="5">
    <source>
        <dbReference type="PROSITE" id="PS50172"/>
    </source>
</evidence>
<dbReference type="GO" id="GO:0000077">
    <property type="term" value="P:DNA damage checkpoint signaling"/>
    <property type="evidence" value="ECO:0007669"/>
    <property type="project" value="TreeGrafter"/>
</dbReference>
<feature type="compositionally biased region" description="Basic and acidic residues" evidence="4">
    <location>
        <begin position="10"/>
        <end position="25"/>
    </location>
</feature>
<dbReference type="PANTHER" id="PTHR15321">
    <property type="entry name" value="TUMOR SUPPRESSOR P53-BINDING PROTEIN 1"/>
    <property type="match status" value="1"/>
</dbReference>
<dbReference type="GO" id="GO:0042393">
    <property type="term" value="F:histone binding"/>
    <property type="evidence" value="ECO:0007669"/>
    <property type="project" value="TreeGrafter"/>
</dbReference>
<dbReference type="InterPro" id="IPR036420">
    <property type="entry name" value="BRCT_dom_sf"/>
</dbReference>
<dbReference type="VEuPathDB" id="FungiDB:GGTG_06972"/>
<proteinExistence type="predicted"/>
<dbReference type="STRING" id="644352.J3P0C5"/>
<reference evidence="6" key="3">
    <citation type="submission" date="2010-09" db="EMBL/GenBank/DDBJ databases">
        <title>Annotation of Gaeumannomyces graminis var. tritici R3-111a-1.</title>
        <authorList>
            <consortium name="The Broad Institute Genome Sequencing Platform"/>
            <person name="Ma L.-J."/>
            <person name="Dead R."/>
            <person name="Young S.K."/>
            <person name="Zeng Q."/>
            <person name="Gargeya S."/>
            <person name="Fitzgerald M."/>
            <person name="Haas B."/>
            <person name="Abouelleil A."/>
            <person name="Alvarado L."/>
            <person name="Arachchi H.M."/>
            <person name="Berlin A."/>
            <person name="Brown A."/>
            <person name="Chapman S.B."/>
            <person name="Chen Z."/>
            <person name="Dunbar C."/>
            <person name="Freedman E."/>
            <person name="Gearin G."/>
            <person name="Gellesch M."/>
            <person name="Goldberg J."/>
            <person name="Griggs A."/>
            <person name="Gujja S."/>
            <person name="Heiman D."/>
            <person name="Howarth C."/>
            <person name="Larson L."/>
            <person name="Lui A."/>
            <person name="MacDonald P.J.P."/>
            <person name="Mehta T."/>
            <person name="Montmayeur A."/>
            <person name="Murphy C."/>
            <person name="Neiman D."/>
            <person name="Pearson M."/>
            <person name="Priest M."/>
            <person name="Roberts A."/>
            <person name="Saif S."/>
            <person name="Shea T."/>
            <person name="Shenoy N."/>
            <person name="Sisk P."/>
            <person name="Stolte C."/>
            <person name="Sykes S."/>
            <person name="Yandava C."/>
            <person name="Wortman J."/>
            <person name="Nusbaum C."/>
            <person name="Birren B."/>
        </authorList>
    </citation>
    <scope>NUCLEOTIDE SEQUENCE</scope>
    <source>
        <strain evidence="6">R3-111a-1</strain>
    </source>
</reference>
<evidence type="ECO:0000313" key="6">
    <source>
        <dbReference type="EMBL" id="EJT77058.1"/>
    </source>
</evidence>
<dbReference type="GO" id="GO:0005634">
    <property type="term" value="C:nucleus"/>
    <property type="evidence" value="ECO:0007669"/>
    <property type="project" value="UniProtKB-SubCell"/>
</dbReference>
<dbReference type="EMBL" id="GL385397">
    <property type="protein sequence ID" value="EJT77058.1"/>
    <property type="molecule type" value="Genomic_DNA"/>
</dbReference>
<dbReference type="InterPro" id="IPR001357">
    <property type="entry name" value="BRCT_dom"/>
</dbReference>
<dbReference type="GO" id="GO:0045944">
    <property type="term" value="P:positive regulation of transcription by RNA polymerase II"/>
    <property type="evidence" value="ECO:0007669"/>
    <property type="project" value="TreeGrafter"/>
</dbReference>
<feature type="compositionally biased region" description="Polar residues" evidence="4">
    <location>
        <begin position="338"/>
        <end position="369"/>
    </location>
</feature>
<dbReference type="RefSeq" id="XP_009223058.1">
    <property type="nucleotide sequence ID" value="XM_009224794.1"/>
</dbReference>
<sequence>MAPSATVAAAERKAMEGKNESQDTQELVDRYRTQLGVGILGSSPPPAIPTSCSNPTANPQSARAQRPKELRLQVTQTYVMGPKMARRRKMYGQMPPPSTKTRQNATLITTSHGPDTTPTPLCVDDAARPSLQPNQAGHPDSHVPPLEKTKGEPNVSPTGRPGDAVDGSRTAANLDVSLSTLPDRAPPDELHVPPPLDGGTVPGSKMSFTQSTTQSNEERTGSYDRYFPHDSLGDDDGLQDTAPLVDHAQAASHDRTSLLSDDDHGAVRLQFSDKGDDETESVAGRETGDPDLSLRPSTRADSQVASASLMPPPETPANPFAGRNMGVMAPMSDLFKQTQFSSAVQPAAMSPTSSRPSPDMFLNNSISPNQPAPTSPLRRRDPALNTSPSVFPSSPQFPPPTSPRLDDEAVTQLVNGSSVPEPEDPEIPESPRPKALSQKALLEPVDCYEPTKLSQKRRGLSEPKASQAGGSNSSDEEGLAPRKRARSKRNAAPKTLKSLAIPRKGSGAPDEEDEVEVPSTNKKATRSRSPAAVQRRPRARGRRKDPYEFGSNSSTRSQSSIADSQEKARPDAAASSREAIPETSPPPDARSKRAASRTATRSSNPAIPSLSIPEIPSDLADTQSPRLPPMKNKVSQVLATKTSQFSPSASEIQAANDASVVLGQKQADTPLAPKSSAHSLAPPTSALTSLTGTPNISSSTTPATETSRRSILSSPAGAKARRRGSTQPLPVLANESVRSGRVTRRSVQRSPPSTDELARGETPAPEHNLRTLRLGRLSTLSAHDLPVTEGSVRGPKIFDGMVFAISFQSTGKSSRVAYNGRTESVATVTKKIRQSGGRVLEIGFDELFEVQHVKSAATSPTEAPNPDPDIKLTAAAARVVGFAALIADGHSRKTKYMQALALGLPCLSARWITACVDSNEIVDWSPYLLCAGQSSFLGDAMRSRNLPPYDAKTALLQEVINRRPRLLSGSNILLVMKRADTAKTTPYIFLAQALGASLTRAFTVEEARVRLKEMEDIGQPYDWVYIDEKTDKGVLFDEAPAAISVSKAADAPPGSLGSKSKKRKRGSAANSAATSMVAYSGPPPKRIRTLSNELVIQSLILGRLIEADEMKE</sequence>
<dbReference type="AlphaFoldDB" id="J3P0C5"/>
<dbReference type="SUPFAM" id="SSF52113">
    <property type="entry name" value="BRCT domain"/>
    <property type="match status" value="1"/>
</dbReference>
<dbReference type="GeneID" id="20347430"/>
<feature type="region of interest" description="Disordered" evidence="4">
    <location>
        <begin position="664"/>
        <end position="769"/>
    </location>
</feature>
<evidence type="ECO:0000313" key="7">
    <source>
        <dbReference type="EnsemblFungi" id="EJT77058"/>
    </source>
</evidence>
<evidence type="ECO:0000313" key="8">
    <source>
        <dbReference type="Proteomes" id="UP000006039"/>
    </source>
</evidence>
<feature type="region of interest" description="Disordered" evidence="4">
    <location>
        <begin position="1"/>
        <end position="25"/>
    </location>
</feature>
<dbReference type="EnsemblFungi" id="EJT77058">
    <property type="protein sequence ID" value="EJT77058"/>
    <property type="gene ID" value="GGTG_06972"/>
</dbReference>
<keyword evidence="8" id="KW-1185">Reference proteome</keyword>
<feature type="compositionally biased region" description="Polar residues" evidence="4">
    <location>
        <begin position="206"/>
        <end position="215"/>
    </location>
</feature>
<feature type="region of interest" description="Disordered" evidence="4">
    <location>
        <begin position="37"/>
        <end position="326"/>
    </location>
</feature>
<dbReference type="eggNOG" id="KOG3548">
    <property type="taxonomic scope" value="Eukaryota"/>
</dbReference>
<dbReference type="InterPro" id="IPR047252">
    <property type="entry name" value="TP53BP1-like"/>
</dbReference>
<evidence type="ECO:0000256" key="1">
    <source>
        <dbReference type="ARBA" id="ARBA00004123"/>
    </source>
</evidence>
<organism evidence="6">
    <name type="scientific">Gaeumannomyces tritici (strain R3-111a-1)</name>
    <name type="common">Wheat and barley take-all root rot fungus</name>
    <name type="synonym">Gaeumannomyces graminis var. tritici</name>
    <dbReference type="NCBI Taxonomy" id="644352"/>
    <lineage>
        <taxon>Eukaryota</taxon>
        <taxon>Fungi</taxon>
        <taxon>Dikarya</taxon>
        <taxon>Ascomycota</taxon>
        <taxon>Pezizomycotina</taxon>
        <taxon>Sordariomycetes</taxon>
        <taxon>Sordariomycetidae</taxon>
        <taxon>Magnaporthales</taxon>
        <taxon>Magnaporthaceae</taxon>
        <taxon>Gaeumannomyces</taxon>
    </lineage>
</organism>
<reference evidence="7" key="4">
    <citation type="journal article" date="2015" name="G3 (Bethesda)">
        <title>Genome sequences of three phytopathogenic species of the Magnaporthaceae family of fungi.</title>
        <authorList>
            <person name="Okagaki L.H."/>
            <person name="Nunes C.C."/>
            <person name="Sailsbery J."/>
            <person name="Clay B."/>
            <person name="Brown D."/>
            <person name="John T."/>
            <person name="Oh Y."/>
            <person name="Young N."/>
            <person name="Fitzgerald M."/>
            <person name="Haas B.J."/>
            <person name="Zeng Q."/>
            <person name="Young S."/>
            <person name="Adiconis X."/>
            <person name="Fan L."/>
            <person name="Levin J.Z."/>
            <person name="Mitchell T.K."/>
            <person name="Okubara P.A."/>
            <person name="Farman M.L."/>
            <person name="Kohn L.M."/>
            <person name="Birren B."/>
            <person name="Ma L.-J."/>
            <person name="Dean R.A."/>
        </authorList>
    </citation>
    <scope>NUCLEOTIDE SEQUENCE</scope>
    <source>
        <strain evidence="7">R3-111a-1</strain>
    </source>
</reference>
<feature type="compositionally biased region" description="Polar residues" evidence="4">
    <location>
        <begin position="295"/>
        <end position="306"/>
    </location>
</feature>
<dbReference type="CDD" id="cd17745">
    <property type="entry name" value="BRCT_p53bp1_rpt1"/>
    <property type="match status" value="1"/>
</dbReference>
<dbReference type="Gene3D" id="3.40.50.10190">
    <property type="entry name" value="BRCT domain"/>
    <property type="match status" value="1"/>
</dbReference>
<reference evidence="6" key="2">
    <citation type="submission" date="2010-07" db="EMBL/GenBank/DDBJ databases">
        <authorList>
            <consortium name="The Broad Institute Genome Sequencing Platform"/>
            <consortium name="Broad Institute Genome Sequencing Center for Infectious Disease"/>
            <person name="Ma L.-J."/>
            <person name="Dead R."/>
            <person name="Young S."/>
            <person name="Zeng Q."/>
            <person name="Koehrsen M."/>
            <person name="Alvarado L."/>
            <person name="Berlin A."/>
            <person name="Chapman S.B."/>
            <person name="Chen Z."/>
            <person name="Freedman E."/>
            <person name="Gellesch M."/>
            <person name="Goldberg J."/>
            <person name="Griggs A."/>
            <person name="Gujja S."/>
            <person name="Heilman E.R."/>
            <person name="Heiman D."/>
            <person name="Hepburn T."/>
            <person name="Howarth C."/>
            <person name="Jen D."/>
            <person name="Larson L."/>
            <person name="Mehta T."/>
            <person name="Neiman D."/>
            <person name="Pearson M."/>
            <person name="Roberts A."/>
            <person name="Saif S."/>
            <person name="Shea T."/>
            <person name="Shenoy N."/>
            <person name="Sisk P."/>
            <person name="Stolte C."/>
            <person name="Sykes S."/>
            <person name="Walk T."/>
            <person name="White J."/>
            <person name="Yandava C."/>
            <person name="Haas B."/>
            <person name="Nusbaum C."/>
            <person name="Birren B."/>
        </authorList>
    </citation>
    <scope>NUCLEOTIDE SEQUENCE</scope>
    <source>
        <strain evidence="6">R3-111a-1</strain>
    </source>
</reference>
<dbReference type="Proteomes" id="UP000006039">
    <property type="component" value="Unassembled WGS sequence"/>
</dbReference>
<evidence type="ECO:0000256" key="2">
    <source>
        <dbReference type="ARBA" id="ARBA00022763"/>
    </source>
</evidence>
<feature type="compositionally biased region" description="Polar residues" evidence="4">
    <location>
        <begin position="550"/>
        <end position="563"/>
    </location>
</feature>
<dbReference type="FunFam" id="3.40.50.10190:FF:000083">
    <property type="entry name" value="DNA damage repair protein (Rad9)"/>
    <property type="match status" value="1"/>
</dbReference>
<name>J3P0C5_GAET3</name>
<accession>J3P0C5</accession>
<evidence type="ECO:0000256" key="3">
    <source>
        <dbReference type="ARBA" id="ARBA00023242"/>
    </source>
</evidence>
<feature type="compositionally biased region" description="Polar residues" evidence="4">
    <location>
        <begin position="685"/>
        <end position="713"/>
    </location>
</feature>
<protein>
    <recommendedName>
        <fullName evidence="5">BRCT domain-containing protein</fullName>
    </recommendedName>
</protein>
<keyword evidence="2" id="KW-0227">DNA damage</keyword>
<dbReference type="HOGENOM" id="CLU_008949_0_0_1"/>
<evidence type="ECO:0000256" key="4">
    <source>
        <dbReference type="SAM" id="MobiDB-lite"/>
    </source>
</evidence>
<dbReference type="InterPro" id="IPR047249">
    <property type="entry name" value="BRCT_p53bp1-like_rpt1"/>
</dbReference>
<feature type="compositionally biased region" description="Basic and acidic residues" evidence="4">
    <location>
        <begin position="139"/>
        <end position="151"/>
    </location>
</feature>
<gene>
    <name evidence="7" type="primary">20347430</name>
    <name evidence="6" type="ORF">GGTG_06972</name>
</gene>
<dbReference type="OrthoDB" id="129353at2759"/>
<feature type="region of interest" description="Disordered" evidence="4">
    <location>
        <begin position="338"/>
        <end position="651"/>
    </location>
</feature>
<feature type="compositionally biased region" description="Basic and acidic residues" evidence="4">
    <location>
        <begin position="252"/>
        <end position="274"/>
    </location>
</feature>
<dbReference type="PANTHER" id="PTHR15321:SF3">
    <property type="entry name" value="TP53-BINDING PROTEIN 1"/>
    <property type="match status" value="1"/>
</dbReference>
<keyword evidence="3" id="KW-0539">Nucleus</keyword>
<feature type="compositionally biased region" description="Polar residues" evidence="4">
    <location>
        <begin position="99"/>
        <end position="119"/>
    </location>
</feature>